<reference evidence="1" key="2">
    <citation type="journal article" date="2015" name="Data Brief">
        <title>Shoot transcriptome of the giant reed, Arundo donax.</title>
        <authorList>
            <person name="Barrero R.A."/>
            <person name="Guerrero F.D."/>
            <person name="Moolhuijzen P."/>
            <person name="Goolsby J.A."/>
            <person name="Tidwell J."/>
            <person name="Bellgard S.E."/>
            <person name="Bellgard M.I."/>
        </authorList>
    </citation>
    <scope>NUCLEOTIDE SEQUENCE</scope>
    <source>
        <tissue evidence="1">Shoot tissue taken approximately 20 cm above the soil surface</tissue>
    </source>
</reference>
<organism evidence="1">
    <name type="scientific">Arundo donax</name>
    <name type="common">Giant reed</name>
    <name type="synonym">Donax arundinaceus</name>
    <dbReference type="NCBI Taxonomy" id="35708"/>
    <lineage>
        <taxon>Eukaryota</taxon>
        <taxon>Viridiplantae</taxon>
        <taxon>Streptophyta</taxon>
        <taxon>Embryophyta</taxon>
        <taxon>Tracheophyta</taxon>
        <taxon>Spermatophyta</taxon>
        <taxon>Magnoliopsida</taxon>
        <taxon>Liliopsida</taxon>
        <taxon>Poales</taxon>
        <taxon>Poaceae</taxon>
        <taxon>PACMAD clade</taxon>
        <taxon>Arundinoideae</taxon>
        <taxon>Arundineae</taxon>
        <taxon>Arundo</taxon>
    </lineage>
</organism>
<dbReference type="AlphaFoldDB" id="A0A0A9ACH8"/>
<proteinExistence type="predicted"/>
<sequence>MLTNSEIFPNYNMGPGKSYNNRCSTIRTIPLWKSIVH</sequence>
<evidence type="ECO:0000313" key="1">
    <source>
        <dbReference type="EMBL" id="JAD46655.1"/>
    </source>
</evidence>
<protein>
    <submittedName>
        <fullName evidence="1">Uncharacterized protein</fullName>
    </submittedName>
</protein>
<name>A0A0A9ACH8_ARUDO</name>
<reference evidence="1" key="1">
    <citation type="submission" date="2014-09" db="EMBL/GenBank/DDBJ databases">
        <authorList>
            <person name="Magalhaes I.L.F."/>
            <person name="Oliveira U."/>
            <person name="Santos F.R."/>
            <person name="Vidigal T.H.D.A."/>
            <person name="Brescovit A.D."/>
            <person name="Santos A.J."/>
        </authorList>
    </citation>
    <scope>NUCLEOTIDE SEQUENCE</scope>
    <source>
        <tissue evidence="1">Shoot tissue taken approximately 20 cm above the soil surface</tissue>
    </source>
</reference>
<dbReference type="EMBL" id="GBRH01251240">
    <property type="protein sequence ID" value="JAD46655.1"/>
    <property type="molecule type" value="Transcribed_RNA"/>
</dbReference>
<accession>A0A0A9ACH8</accession>